<reference evidence="1 2" key="1">
    <citation type="journal article" date="2012" name="J. Bacteriol.">
        <title>Draft Genome Sequence of an Ammonia-Oxidizing Archaeon, "Candidatus Nitrosopumilus koreensis" AR1, from Marine Sediment.</title>
        <authorList>
            <person name="Park S.J."/>
            <person name="Kim J.G."/>
            <person name="Jung M.Y."/>
            <person name="Kim S.J."/>
            <person name="Cha I.T."/>
            <person name="Kwon K."/>
            <person name="Lee J.H."/>
            <person name="Rhee S.K."/>
        </authorList>
    </citation>
    <scope>NUCLEOTIDE SEQUENCE [LARGE SCALE GENOMIC DNA]</scope>
    <source>
        <strain evidence="1 2">AR1</strain>
    </source>
</reference>
<dbReference type="RefSeq" id="WP_014963198.1">
    <property type="nucleotide sequence ID" value="NC_018655.1"/>
</dbReference>
<dbReference type="EMBL" id="CP003842">
    <property type="protein sequence ID" value="AFS80812.1"/>
    <property type="molecule type" value="Genomic_DNA"/>
</dbReference>
<dbReference type="PATRIC" id="fig|1229908.8.peg.1005"/>
<dbReference type="GeneID" id="13724961"/>
<gene>
    <name evidence="1" type="ORF">NKOR_04620</name>
</gene>
<sequence length="100" mass="11181">MTEIALGNYVKVISPDYDDNYGKTGFVGAIIQKHVKLFSIYSFEDDQIEGFGDYSASELKDLGEKVSKEDLISRIDSKGLSDVMIGEMQKLLNSLYKTNT</sequence>
<organism evidence="1 2">
    <name type="scientific">Candidatus Nitrosopumilus koreensis AR1</name>
    <dbReference type="NCBI Taxonomy" id="1229908"/>
    <lineage>
        <taxon>Archaea</taxon>
        <taxon>Nitrososphaerota</taxon>
        <taxon>Nitrososphaeria</taxon>
        <taxon>Nitrosopumilales</taxon>
        <taxon>Nitrosopumilaceae</taxon>
        <taxon>Nitrosopumilus</taxon>
    </lineage>
</organism>
<accession>K0B6R6</accession>
<dbReference type="AlphaFoldDB" id="K0B6R6"/>
<evidence type="ECO:0000313" key="2">
    <source>
        <dbReference type="Proteomes" id="UP000006101"/>
    </source>
</evidence>
<evidence type="ECO:0000313" key="1">
    <source>
        <dbReference type="EMBL" id="AFS80812.1"/>
    </source>
</evidence>
<dbReference type="Proteomes" id="UP000006101">
    <property type="component" value="Chromosome"/>
</dbReference>
<proteinExistence type="predicted"/>
<protein>
    <submittedName>
        <fullName evidence="1">Uncharacterized protein</fullName>
    </submittedName>
</protein>
<keyword evidence="2" id="KW-1185">Reference proteome</keyword>
<name>K0B6R6_9ARCH</name>
<dbReference type="KEGG" id="nkr:NKOR_04620"/>
<dbReference type="HOGENOM" id="CLU_2299207_0_0_2"/>
<dbReference type="STRING" id="1229908.NKOR_04620"/>